<evidence type="ECO:0000256" key="9">
    <source>
        <dbReference type="ARBA" id="ARBA00022771"/>
    </source>
</evidence>
<comment type="subcellular location">
    <subcellularLocation>
        <location evidence="2">Cell membrane</location>
        <topology evidence="2">Multi-pass membrane protein</topology>
    </subcellularLocation>
    <subcellularLocation>
        <location evidence="1">Mitochondrion membrane</location>
        <topology evidence="1">Multi-pass membrane protein</topology>
    </subcellularLocation>
</comment>
<dbReference type="SMART" id="SM00382">
    <property type="entry name" value="AAA"/>
    <property type="match status" value="1"/>
</dbReference>
<keyword evidence="7" id="KW-0677">Repeat</keyword>
<dbReference type="InterPro" id="IPR011527">
    <property type="entry name" value="ABC1_TM_dom"/>
</dbReference>
<keyword evidence="4" id="KW-1003">Cell membrane</keyword>
<dbReference type="FunFam" id="3.40.50.300:FF:000221">
    <property type="entry name" value="Multidrug ABC transporter ATP-binding protein"/>
    <property type="match status" value="1"/>
</dbReference>
<evidence type="ECO:0000256" key="14">
    <source>
        <dbReference type="ARBA" id="ARBA00023136"/>
    </source>
</evidence>
<dbReference type="Gene3D" id="6.10.140.2220">
    <property type="match status" value="1"/>
</dbReference>
<dbReference type="OrthoDB" id="2449614at2759"/>
<dbReference type="GO" id="GO:0007219">
    <property type="term" value="P:Notch signaling pathway"/>
    <property type="evidence" value="ECO:0007669"/>
    <property type="project" value="UniProtKB-KW"/>
</dbReference>
<dbReference type="PANTHER" id="PTHR24221:SF402">
    <property type="entry name" value="IRON-SULFUR CLUSTERS TRANSPORTER ABCB7, MITOCHONDRIAL"/>
    <property type="match status" value="1"/>
</dbReference>
<dbReference type="SUPFAM" id="SSF57850">
    <property type="entry name" value="RING/U-box"/>
    <property type="match status" value="1"/>
</dbReference>
<dbReference type="GO" id="GO:0140359">
    <property type="term" value="F:ABC-type transporter activity"/>
    <property type="evidence" value="ECO:0007669"/>
    <property type="project" value="InterPro"/>
</dbReference>
<evidence type="ECO:0000256" key="18">
    <source>
        <dbReference type="PROSITE-ProRule" id="PRU00134"/>
    </source>
</evidence>
<feature type="transmembrane region" description="Helical" evidence="20">
    <location>
        <begin position="174"/>
        <end position="195"/>
    </location>
</feature>
<dbReference type="Pfam" id="PF18102">
    <property type="entry name" value="DTC"/>
    <property type="match status" value="1"/>
</dbReference>
<dbReference type="InterPro" id="IPR017871">
    <property type="entry name" value="ABC_transporter-like_CS"/>
</dbReference>
<dbReference type="InterPro" id="IPR002893">
    <property type="entry name" value="Znf_MYND"/>
</dbReference>
<evidence type="ECO:0000256" key="8">
    <source>
        <dbReference type="ARBA" id="ARBA00022741"/>
    </source>
</evidence>
<dbReference type="InterPro" id="IPR003439">
    <property type="entry name" value="ABC_transporter-like_ATP-bd"/>
</dbReference>
<dbReference type="PANTHER" id="PTHR24221">
    <property type="entry name" value="ATP-BINDING CASSETTE SUB-FAMILY B"/>
    <property type="match status" value="1"/>
</dbReference>
<evidence type="ECO:0000256" key="4">
    <source>
        <dbReference type="ARBA" id="ARBA00022475"/>
    </source>
</evidence>
<dbReference type="InterPro" id="IPR036640">
    <property type="entry name" value="ABC1_TM_sf"/>
</dbReference>
<keyword evidence="6" id="KW-0479">Metal-binding</keyword>
<keyword evidence="13 20" id="KW-1133">Transmembrane helix</keyword>
<dbReference type="InterPro" id="IPR039421">
    <property type="entry name" value="Type_1_exporter"/>
</dbReference>
<feature type="transmembrane region" description="Helical" evidence="20">
    <location>
        <begin position="257"/>
        <end position="278"/>
    </location>
</feature>
<evidence type="ECO:0000256" key="12">
    <source>
        <dbReference type="ARBA" id="ARBA00022976"/>
    </source>
</evidence>
<dbReference type="Pfam" id="PF01753">
    <property type="entry name" value="zf-MYND"/>
    <property type="match status" value="1"/>
</dbReference>
<evidence type="ECO:0000256" key="2">
    <source>
        <dbReference type="ARBA" id="ARBA00004651"/>
    </source>
</evidence>
<dbReference type="InterPro" id="IPR003593">
    <property type="entry name" value="AAA+_ATPase"/>
</dbReference>
<dbReference type="GO" id="GO:0005524">
    <property type="term" value="F:ATP binding"/>
    <property type="evidence" value="ECO:0007669"/>
    <property type="project" value="UniProtKB-KW"/>
</dbReference>
<keyword evidence="22" id="KW-1185">Reference proteome</keyword>
<accession>A0A7R8D5X6</accession>
<dbReference type="Pfam" id="PF10231">
    <property type="entry name" value="COA8"/>
    <property type="match status" value="1"/>
</dbReference>
<protein>
    <recommendedName>
        <fullName evidence="15">Iron-sulfur clusters transporter ABCB7, mitochondrial</fullName>
    </recommendedName>
    <alternativeName>
        <fullName evidence="16">ATP-binding cassette sub-family B member 7, mitochondrial</fullName>
    </alternativeName>
</protein>
<evidence type="ECO:0000256" key="15">
    <source>
        <dbReference type="ARBA" id="ARBA00041016"/>
    </source>
</evidence>
<dbReference type="CDD" id="cd18582">
    <property type="entry name" value="ABC_6TM_ATM1_ABCB7"/>
    <property type="match status" value="1"/>
</dbReference>
<evidence type="ECO:0000256" key="16">
    <source>
        <dbReference type="ARBA" id="ARBA00042945"/>
    </source>
</evidence>
<evidence type="ECO:0000256" key="6">
    <source>
        <dbReference type="ARBA" id="ARBA00022723"/>
    </source>
</evidence>
<dbReference type="SUPFAM" id="SSF82199">
    <property type="entry name" value="SET domain"/>
    <property type="match status" value="1"/>
</dbReference>
<dbReference type="PROSITE" id="PS50929">
    <property type="entry name" value="ABC_TM1F"/>
    <property type="match status" value="1"/>
</dbReference>
<reference evidence="21" key="1">
    <citation type="submission" date="2021-02" db="EMBL/GenBank/DDBJ databases">
        <authorList>
            <person name="Bekaert M."/>
        </authorList>
    </citation>
    <scope>NUCLEOTIDE SEQUENCE</scope>
    <source>
        <strain evidence="21">IoA-00</strain>
    </source>
</reference>
<name>A0A7R8D5X6_LEPSM</name>
<dbReference type="GO" id="GO:0016887">
    <property type="term" value="F:ATP hydrolysis activity"/>
    <property type="evidence" value="ECO:0007669"/>
    <property type="project" value="InterPro"/>
</dbReference>
<dbReference type="Proteomes" id="UP000675881">
    <property type="component" value="Chromosome 9"/>
</dbReference>
<dbReference type="SUPFAM" id="SSF52540">
    <property type="entry name" value="P-loop containing nucleoside triphosphate hydrolases"/>
    <property type="match status" value="1"/>
</dbReference>
<feature type="region of interest" description="Disordered" evidence="19">
    <location>
        <begin position="1153"/>
        <end position="1184"/>
    </location>
</feature>
<dbReference type="GO" id="GO:0006879">
    <property type="term" value="P:intracellular iron ion homeostasis"/>
    <property type="evidence" value="ECO:0007669"/>
    <property type="project" value="TreeGrafter"/>
</dbReference>
<keyword evidence="11" id="KW-0067">ATP-binding</keyword>
<dbReference type="InterPro" id="IPR004170">
    <property type="entry name" value="WWE_dom"/>
</dbReference>
<evidence type="ECO:0000256" key="11">
    <source>
        <dbReference type="ARBA" id="ARBA00022840"/>
    </source>
</evidence>
<dbReference type="InterPro" id="IPR039396">
    <property type="entry name" value="Deltex_C"/>
</dbReference>
<evidence type="ECO:0000313" key="21">
    <source>
        <dbReference type="EMBL" id="CAF3039398.1"/>
    </source>
</evidence>
<dbReference type="SUPFAM" id="SSF117839">
    <property type="entry name" value="WWE domain"/>
    <property type="match status" value="2"/>
</dbReference>
<keyword evidence="9 18" id="KW-0863">Zinc-finger</keyword>
<evidence type="ECO:0000256" key="20">
    <source>
        <dbReference type="SAM" id="Phobius"/>
    </source>
</evidence>
<dbReference type="Pfam" id="PF02825">
    <property type="entry name" value="WWE"/>
    <property type="match status" value="2"/>
</dbReference>
<dbReference type="Gene3D" id="1.20.1560.10">
    <property type="entry name" value="ABC transporter type 1, transmembrane domain"/>
    <property type="match status" value="1"/>
</dbReference>
<dbReference type="InterPro" id="IPR027417">
    <property type="entry name" value="P-loop_NTPase"/>
</dbReference>
<evidence type="ECO:0000256" key="19">
    <source>
        <dbReference type="SAM" id="MobiDB-lite"/>
    </source>
</evidence>
<evidence type="ECO:0000256" key="10">
    <source>
        <dbReference type="ARBA" id="ARBA00022833"/>
    </source>
</evidence>
<dbReference type="GO" id="GO:0008270">
    <property type="term" value="F:zinc ion binding"/>
    <property type="evidence" value="ECO:0007669"/>
    <property type="project" value="UniProtKB-KW"/>
</dbReference>
<feature type="compositionally biased region" description="Basic and acidic residues" evidence="19">
    <location>
        <begin position="1158"/>
        <end position="1171"/>
    </location>
</feature>
<feature type="compositionally biased region" description="Low complexity" evidence="19">
    <location>
        <begin position="1174"/>
        <end position="1184"/>
    </location>
</feature>
<proteinExistence type="predicted"/>
<evidence type="ECO:0000256" key="17">
    <source>
        <dbReference type="ARBA" id="ARBA00048046"/>
    </source>
</evidence>
<dbReference type="InterPro" id="IPR018123">
    <property type="entry name" value="WWE-dom_subgr"/>
</dbReference>
<dbReference type="Pfam" id="PF00664">
    <property type="entry name" value="ABC_membrane"/>
    <property type="match status" value="1"/>
</dbReference>
<evidence type="ECO:0000256" key="7">
    <source>
        <dbReference type="ARBA" id="ARBA00022737"/>
    </source>
</evidence>
<keyword evidence="5 20" id="KW-0812">Transmembrane</keyword>
<evidence type="ECO:0000313" key="22">
    <source>
        <dbReference type="Proteomes" id="UP000675881"/>
    </source>
</evidence>
<dbReference type="GO" id="GO:0005886">
    <property type="term" value="C:plasma membrane"/>
    <property type="evidence" value="ECO:0007669"/>
    <property type="project" value="UniProtKB-SubCell"/>
</dbReference>
<keyword evidence="3" id="KW-0813">Transport</keyword>
<dbReference type="PROSITE" id="PS50893">
    <property type="entry name" value="ABC_TRANSPORTER_2"/>
    <property type="match status" value="1"/>
</dbReference>
<dbReference type="InterPro" id="IPR001841">
    <property type="entry name" value="Znf_RING"/>
</dbReference>
<evidence type="ECO:0000256" key="5">
    <source>
        <dbReference type="ARBA" id="ARBA00022692"/>
    </source>
</evidence>
<dbReference type="InterPro" id="IPR018796">
    <property type="entry name" value="COA8"/>
</dbReference>
<dbReference type="PROSITE" id="PS00211">
    <property type="entry name" value="ABC_TRANSPORTER_1"/>
    <property type="match status" value="1"/>
</dbReference>
<dbReference type="Gene3D" id="3.30.720.50">
    <property type="match status" value="2"/>
</dbReference>
<dbReference type="InterPro" id="IPR037197">
    <property type="entry name" value="WWE_dom_sf"/>
</dbReference>
<gene>
    <name evidence="21" type="ORF">LSAA_15218</name>
</gene>
<evidence type="ECO:0000256" key="1">
    <source>
        <dbReference type="ARBA" id="ARBA00004225"/>
    </source>
</evidence>
<keyword evidence="10" id="KW-0862">Zinc</keyword>
<keyword evidence="12" id="KW-0914">Notch signaling pathway</keyword>
<dbReference type="SMART" id="SM00184">
    <property type="entry name" value="RING"/>
    <property type="match status" value="1"/>
</dbReference>
<dbReference type="PROSITE" id="PS50918">
    <property type="entry name" value="WWE"/>
    <property type="match status" value="1"/>
</dbReference>
<organism evidence="21 22">
    <name type="scientific">Lepeophtheirus salmonis</name>
    <name type="common">Salmon louse</name>
    <name type="synonym">Caligus salmonis</name>
    <dbReference type="NCBI Taxonomy" id="72036"/>
    <lineage>
        <taxon>Eukaryota</taxon>
        <taxon>Metazoa</taxon>
        <taxon>Ecdysozoa</taxon>
        <taxon>Arthropoda</taxon>
        <taxon>Crustacea</taxon>
        <taxon>Multicrustacea</taxon>
        <taxon>Hexanauplia</taxon>
        <taxon>Copepoda</taxon>
        <taxon>Siphonostomatoida</taxon>
        <taxon>Caligidae</taxon>
        <taxon>Lepeophtheirus</taxon>
    </lineage>
</organism>
<keyword evidence="14 20" id="KW-0472">Membrane</keyword>
<dbReference type="SUPFAM" id="SSF90123">
    <property type="entry name" value="ABC transporter transmembrane region"/>
    <property type="match status" value="1"/>
</dbReference>
<dbReference type="InterPro" id="IPR039399">
    <property type="entry name" value="Deltex_C_sf"/>
</dbReference>
<dbReference type="GO" id="GO:0097193">
    <property type="term" value="P:intrinsic apoptotic signaling pathway"/>
    <property type="evidence" value="ECO:0007669"/>
    <property type="project" value="InterPro"/>
</dbReference>
<dbReference type="PROSITE" id="PS50089">
    <property type="entry name" value="ZF_RING_2"/>
    <property type="match status" value="1"/>
</dbReference>
<dbReference type="Pfam" id="PF00005">
    <property type="entry name" value="ABC_tran"/>
    <property type="match status" value="1"/>
</dbReference>
<dbReference type="Gene3D" id="3.40.50.300">
    <property type="entry name" value="P-loop containing nucleotide triphosphate hydrolases"/>
    <property type="match status" value="1"/>
</dbReference>
<comment type="catalytic activity">
    <reaction evidence="17">
        <text>(glutathione)4[2Fe(III)-2S] cluster(in) + ATP + H2O = (glutathione)4[2Fe(III)-2S] cluster(out) + ADP + phosphate + H(+)</text>
        <dbReference type="Rhea" id="RHEA:67028"/>
        <dbReference type="ChEBI" id="CHEBI:15377"/>
        <dbReference type="ChEBI" id="CHEBI:15378"/>
        <dbReference type="ChEBI" id="CHEBI:30616"/>
        <dbReference type="ChEBI" id="CHEBI:43474"/>
        <dbReference type="ChEBI" id="CHEBI:167627"/>
        <dbReference type="ChEBI" id="CHEBI:456216"/>
    </reaction>
    <physiologicalReaction direction="left-to-right" evidence="17">
        <dbReference type="Rhea" id="RHEA:67029"/>
    </physiologicalReaction>
</comment>
<dbReference type="EMBL" id="HG994588">
    <property type="protein sequence ID" value="CAF3039398.1"/>
    <property type="molecule type" value="Genomic_DNA"/>
</dbReference>
<evidence type="ECO:0000256" key="3">
    <source>
        <dbReference type="ARBA" id="ARBA00022448"/>
    </source>
</evidence>
<evidence type="ECO:0000256" key="13">
    <source>
        <dbReference type="ARBA" id="ARBA00022989"/>
    </source>
</evidence>
<dbReference type="GO" id="GO:0005743">
    <property type="term" value="C:mitochondrial inner membrane"/>
    <property type="evidence" value="ECO:0007669"/>
    <property type="project" value="TreeGrafter"/>
</dbReference>
<dbReference type="Gene3D" id="1.10.220.160">
    <property type="match status" value="1"/>
</dbReference>
<dbReference type="Gene3D" id="3.30.390.130">
    <property type="match status" value="1"/>
</dbReference>
<keyword evidence="8" id="KW-0547">Nucleotide-binding</keyword>
<dbReference type="Gene3D" id="2.170.270.10">
    <property type="entry name" value="SET domain"/>
    <property type="match status" value="1"/>
</dbReference>
<dbReference type="SMART" id="SM00678">
    <property type="entry name" value="WWE"/>
    <property type="match status" value="2"/>
</dbReference>
<dbReference type="SUPFAM" id="SSF144232">
    <property type="entry name" value="HIT/MYND zinc finger-like"/>
    <property type="match status" value="1"/>
</dbReference>
<sequence>MARMSSRVLLKPKKGPLALWSKNCFTPGVSGLARTGIKVVPKDKVGPKEIFSTMFHHIWPKNEPQVRKRVMFALGLLVTAKLLKRLSSLLLQKSSILIGYGCARAGAAGFNELRNAVFARVAQRSIRKIAQNVFLHLHNLDMSFHLNRQTGALSKVIDRGLVSGVLGYNFGANYAFTALGAVGMYSVFTLGITSWRTQFRVNMNKAENEAGNKAIDSLINYETVKYFNNEAYECQQYDKSLLKYETASLKTTESLSLLNFGQNAIFSVALSAIMMMAAKDISNGALTSGKTIAIVGESGSGKSTLVRLLYRFYEPQLGSIKIGNYNINEVTLDSLRRQISIVPQDCVLFNDTIFHNIKYGNLNCSDEDVYKVAKLAEIDNAIRSWPQGYLTQVGERGLKLSGGEKQRVAIARAALKDSPIIIFDEATSSLDSITETMIMKALKRVTSGKTAIIIAHRLSTVVHADEIFVLSNGKVIERGTHEELLNTRESRYSVLWESQHWHERTPRTLLFMTMVYKIGDEILRCTPFSYAIREQHRHKVCDFCLSSGQGKVRKCLRCCVIYYCGKQCQMSSWAEVHKHECKYLKITLCKLTFGGGYSEEVTLPNGRSRRFVDLISHKDNILMDSARKDAFFTYLTIIRNKIGGAMEIKESEVLDIFTKILINSGFMLNDTLLNIGTSLSLEFSAIDHSCRPNAIYMFTGRQIVVKALCDIANFDDVRIAYIGNIEPRSIRQKMLSHQYFFDCDCEECTDDPLNLEKIKSHSPCCPQCKNLLDDDKCINCNKEVNLSRYFKIKEILKNEKEMNAKTCLYFVEVLKYFHPFDYVSYKFCDDLIARNDLIDNNKLQILYERNILTMRKYGCIYDIQMSEYLMNLIGILLSKQELKSVPNLLFEAKAIMEESAGIDESKSSCSKGSLESRLQSLKEDTSKFHESYWTTHNDAFIKERTQFIARLLTEKYPDQIEDKKTLSSKEMSLFYKSFLDKRKKLHWDYNLDWQKLWEWENRPRRWRPYSPEVTQLLERAHQKKLNRIYLKDAKYPVRREFYPEASPAGKGAKWEWAGDTKDEWHIYDMEVQVIIEESWKAGDQTVDISTYFPGFPYIMNFCNLTQVRTNNGAVRPIRRLPQASYPMSEANASKKSLKKKNVVGKKAVKQLMHHIFHPQKDSSKKENRSEENEQQQQLEEVNGQRIYIGHPSSLSEINGSLGRQRANAAYPRRNYRRIGGSTLSDSSSIVRRPSCDTISTYLSQESFYPPPHARSASYYSASSQELVPNNYGVYYDGDSIVTDDITHNDSVSACGSRFRYPPPPPYKFSRNQVPLGARRQRVLSNPELLVHSQGRALPVLPFASSVGNINKIGVSEEDADLEDDEEECLYVNQRELRKSSHQYEYLEEDGDDDVFESSAPLVKVLHSAAQFMGTDSTLRKRPIPTPRSKIVKDYCSISNNSYSDLDKLILKYSQFVIDPNEPSELCPICQGHLDSVSNGDPSIVVLTKCQHKAHMSCLKSRVGSPSFIRCPVCYSISGEFLGTMPESGTMNYKVIPKGLPGYEDYHTIQITYNFQNGIQSEWHRRPGEPYFAIGFPRTAFLPDTEKGRQSDVITWKISHKTEFGPAEGVNAYPAPNYLDNVLLELAQLGV</sequence>
<dbReference type="InterPro" id="IPR046341">
    <property type="entry name" value="SET_dom_sf"/>
</dbReference>
<dbReference type="PROSITE" id="PS50865">
    <property type="entry name" value="ZF_MYND_2"/>
    <property type="match status" value="1"/>
</dbReference>